<evidence type="ECO:0000313" key="2">
    <source>
        <dbReference type="EMBL" id="SAK45454.1"/>
    </source>
</evidence>
<feature type="transmembrane region" description="Helical" evidence="1">
    <location>
        <begin position="6"/>
        <end position="23"/>
    </location>
</feature>
<dbReference type="InterPro" id="IPR046730">
    <property type="entry name" value="DUF6622"/>
</dbReference>
<keyword evidence="1" id="KW-0812">Transmembrane</keyword>
<keyword evidence="1" id="KW-1133">Transmembrane helix</keyword>
<keyword evidence="3" id="KW-1185">Reference proteome</keyword>
<keyword evidence="1" id="KW-0472">Membrane</keyword>
<gene>
    <name evidence="2" type="ORF">AWB79_00989</name>
</gene>
<evidence type="ECO:0000256" key="1">
    <source>
        <dbReference type="SAM" id="Phobius"/>
    </source>
</evidence>
<dbReference type="AlphaFoldDB" id="A0A157ZIT5"/>
<dbReference type="RefSeq" id="WP_061166260.1">
    <property type="nucleotide sequence ID" value="NZ_FCOA02000002.1"/>
</dbReference>
<proteinExistence type="predicted"/>
<feature type="transmembrane region" description="Helical" evidence="1">
    <location>
        <begin position="103"/>
        <end position="121"/>
    </location>
</feature>
<organism evidence="2 3">
    <name type="scientific">Caballeronia hypogeia</name>
    <dbReference type="NCBI Taxonomy" id="1777140"/>
    <lineage>
        <taxon>Bacteria</taxon>
        <taxon>Pseudomonadati</taxon>
        <taxon>Pseudomonadota</taxon>
        <taxon>Betaproteobacteria</taxon>
        <taxon>Burkholderiales</taxon>
        <taxon>Burkholderiaceae</taxon>
        <taxon>Caballeronia</taxon>
    </lineage>
</organism>
<feature type="transmembrane region" description="Helical" evidence="1">
    <location>
        <begin position="61"/>
        <end position="83"/>
    </location>
</feature>
<sequence length="169" mass="17897">MSPIAIIQGTPTWVWILLAYLAYRGFKATQGGTTPLSKLAIVPLIFAGMGIAHLVSSPLAGWSAVGAWMIGGFAGIAGGVFTANRTRFIVDPLARSVMLPGSYVPLALIAATFIAKFWLGFEMATVANESALAMYVMLNAAISGIVAGMFAGRFFTYCRTMHACRARLA</sequence>
<name>A0A157ZIT5_9BURK</name>
<evidence type="ECO:0000313" key="3">
    <source>
        <dbReference type="Proteomes" id="UP000054851"/>
    </source>
</evidence>
<feature type="transmembrane region" description="Helical" evidence="1">
    <location>
        <begin position="35"/>
        <end position="55"/>
    </location>
</feature>
<feature type="transmembrane region" description="Helical" evidence="1">
    <location>
        <begin position="133"/>
        <end position="155"/>
    </location>
</feature>
<dbReference type="OrthoDB" id="3034721at2"/>
<dbReference type="EMBL" id="FCOA02000002">
    <property type="protein sequence ID" value="SAK45454.1"/>
    <property type="molecule type" value="Genomic_DNA"/>
</dbReference>
<dbReference type="Pfam" id="PF20327">
    <property type="entry name" value="DUF6622"/>
    <property type="match status" value="1"/>
</dbReference>
<dbReference type="STRING" id="1777140.AWB79_00989"/>
<evidence type="ECO:0008006" key="4">
    <source>
        <dbReference type="Google" id="ProtNLM"/>
    </source>
</evidence>
<reference evidence="2" key="1">
    <citation type="submission" date="2016-01" db="EMBL/GenBank/DDBJ databases">
        <authorList>
            <person name="Peeters C."/>
        </authorList>
    </citation>
    <scope>NUCLEOTIDE SEQUENCE</scope>
    <source>
        <strain evidence="2">LMG 29322</strain>
    </source>
</reference>
<accession>A0A157ZIT5</accession>
<dbReference type="Proteomes" id="UP000054851">
    <property type="component" value="Unassembled WGS sequence"/>
</dbReference>
<comment type="caution">
    <text evidence="2">The sequence shown here is derived from an EMBL/GenBank/DDBJ whole genome shotgun (WGS) entry which is preliminary data.</text>
</comment>
<protein>
    <recommendedName>
        <fullName evidence="4">DUF1453 domain-containing protein</fullName>
    </recommendedName>
</protein>